<evidence type="ECO:0000313" key="2">
    <source>
        <dbReference type="EMBL" id="TDF95777.1"/>
    </source>
</evidence>
<dbReference type="InterPro" id="IPR051532">
    <property type="entry name" value="Ester_Hydrolysis_Enzymes"/>
</dbReference>
<dbReference type="RefSeq" id="WP_133230886.1">
    <property type="nucleotide sequence ID" value="NZ_SMRT01000009.1"/>
</dbReference>
<dbReference type="Proteomes" id="UP000295636">
    <property type="component" value="Unassembled WGS sequence"/>
</dbReference>
<accession>A0A4R5KME2</accession>
<dbReference type="PANTHER" id="PTHR30383">
    <property type="entry name" value="THIOESTERASE 1/PROTEASE 1/LYSOPHOSPHOLIPASE L1"/>
    <property type="match status" value="1"/>
</dbReference>
<dbReference type="EMBL" id="SMRT01000009">
    <property type="protein sequence ID" value="TDF95777.1"/>
    <property type="molecule type" value="Genomic_DNA"/>
</dbReference>
<dbReference type="GO" id="GO:0004622">
    <property type="term" value="F:phosphatidylcholine lysophospholipase activity"/>
    <property type="evidence" value="ECO:0007669"/>
    <property type="project" value="TreeGrafter"/>
</dbReference>
<dbReference type="SUPFAM" id="SSF52266">
    <property type="entry name" value="SGNH hydrolase"/>
    <property type="match status" value="1"/>
</dbReference>
<protein>
    <submittedName>
        <fullName evidence="2">GDSL family lipase</fullName>
    </submittedName>
</protein>
<proteinExistence type="predicted"/>
<keyword evidence="3" id="KW-1185">Reference proteome</keyword>
<dbReference type="CDD" id="cd01834">
    <property type="entry name" value="SGNH_hydrolase_like_2"/>
    <property type="match status" value="1"/>
</dbReference>
<dbReference type="InterPro" id="IPR036514">
    <property type="entry name" value="SGNH_hydro_sf"/>
</dbReference>
<reference evidence="2 3" key="1">
    <citation type="submission" date="2019-03" db="EMBL/GenBank/DDBJ databases">
        <title>This is whole genome sequence of Paenibacillus sp MS74 strain.</title>
        <authorList>
            <person name="Trinh H.N."/>
        </authorList>
    </citation>
    <scope>NUCLEOTIDE SEQUENCE [LARGE SCALE GENOMIC DNA]</scope>
    <source>
        <strain evidence="2 3">MS74</strain>
    </source>
</reference>
<comment type="caution">
    <text evidence="2">The sequence shown here is derived from an EMBL/GenBank/DDBJ whole genome shotgun (WGS) entry which is preliminary data.</text>
</comment>
<name>A0A4R5KME2_9BACL</name>
<dbReference type="InterPro" id="IPR013830">
    <property type="entry name" value="SGNH_hydro"/>
</dbReference>
<organism evidence="2 3">
    <name type="scientific">Paenibacillus piri</name>
    <dbReference type="NCBI Taxonomy" id="2547395"/>
    <lineage>
        <taxon>Bacteria</taxon>
        <taxon>Bacillati</taxon>
        <taxon>Bacillota</taxon>
        <taxon>Bacilli</taxon>
        <taxon>Bacillales</taxon>
        <taxon>Paenibacillaceae</taxon>
        <taxon>Paenibacillus</taxon>
    </lineage>
</organism>
<dbReference type="Pfam" id="PF13472">
    <property type="entry name" value="Lipase_GDSL_2"/>
    <property type="match status" value="1"/>
</dbReference>
<evidence type="ECO:0000259" key="1">
    <source>
        <dbReference type="Pfam" id="PF13472"/>
    </source>
</evidence>
<gene>
    <name evidence="2" type="ORF">E1757_18735</name>
</gene>
<evidence type="ECO:0000313" key="3">
    <source>
        <dbReference type="Proteomes" id="UP000295636"/>
    </source>
</evidence>
<dbReference type="Gene3D" id="3.40.50.1110">
    <property type="entry name" value="SGNH hydrolase"/>
    <property type="match status" value="1"/>
</dbReference>
<sequence length="218" mass="24922">MIFNKHDKLVMIGDSITDTERKRPLGEGRNDATGKGYVTAVSALINSVYPELSLRIINMGISGNTVRSLKERWQTDVVDLQPDWVSIMIGINDVWRQYDQPVIKETHVYLEEYKSTLSELIQITKPLVKGIILMTPFYIEPNAGDCMRRTMDEYGAAVKEIAALHQTRFVDIQAAFQPVLEHTYPAELAWDRVHPNMTGHMVIARAFLNEVGFDWNKR</sequence>
<dbReference type="AlphaFoldDB" id="A0A4R5KME2"/>
<dbReference type="OrthoDB" id="9794725at2"/>
<dbReference type="PANTHER" id="PTHR30383:SF5">
    <property type="entry name" value="SGNH HYDROLASE-TYPE ESTERASE DOMAIN-CONTAINING PROTEIN"/>
    <property type="match status" value="1"/>
</dbReference>
<feature type="domain" description="SGNH hydrolase-type esterase" evidence="1">
    <location>
        <begin position="12"/>
        <end position="200"/>
    </location>
</feature>